<gene>
    <name evidence="10" type="ORF">SAMN05660860_02404</name>
</gene>
<keyword evidence="3 10" id="KW-0132">Cell division</keyword>
<organism evidence="10 11">
    <name type="scientific">Geoalkalibacter ferrihydriticus</name>
    <dbReference type="NCBI Taxonomy" id="392333"/>
    <lineage>
        <taxon>Bacteria</taxon>
        <taxon>Pseudomonadati</taxon>
        <taxon>Thermodesulfobacteriota</taxon>
        <taxon>Desulfuromonadia</taxon>
        <taxon>Desulfuromonadales</taxon>
        <taxon>Geoalkalibacteraceae</taxon>
        <taxon>Geoalkalibacter</taxon>
    </lineage>
</organism>
<dbReference type="InterPro" id="IPR011922">
    <property type="entry name" value="Cell_div_FtsL"/>
</dbReference>
<dbReference type="RefSeq" id="WP_052445967.1">
    <property type="nucleotide sequence ID" value="NZ_FNGU01000005.1"/>
</dbReference>
<keyword evidence="7" id="KW-0131">Cell cycle</keyword>
<dbReference type="Proteomes" id="UP000182146">
    <property type="component" value="Unassembled WGS sequence"/>
</dbReference>
<evidence type="ECO:0000256" key="7">
    <source>
        <dbReference type="ARBA" id="ARBA00023306"/>
    </source>
</evidence>
<reference evidence="10 11" key="1">
    <citation type="submission" date="2016-10" db="EMBL/GenBank/DDBJ databases">
        <authorList>
            <person name="de Groot N.N."/>
        </authorList>
    </citation>
    <scope>NUCLEOTIDE SEQUENCE [LARGE SCALE GENOMIC DNA]</scope>
    <source>
        <strain evidence="10 11">DSM 17813</strain>
    </source>
</reference>
<name>A0A1G9SKR8_9BACT</name>
<dbReference type="AlphaFoldDB" id="A0A1G9SKR8"/>
<dbReference type="GO" id="GO:0051301">
    <property type="term" value="P:cell division"/>
    <property type="evidence" value="ECO:0007669"/>
    <property type="project" value="UniProtKB-KW"/>
</dbReference>
<feature type="transmembrane region" description="Helical" evidence="9">
    <location>
        <begin position="22"/>
        <end position="41"/>
    </location>
</feature>
<keyword evidence="6 9" id="KW-0472">Membrane</keyword>
<evidence type="ECO:0000256" key="6">
    <source>
        <dbReference type="ARBA" id="ARBA00023136"/>
    </source>
</evidence>
<accession>A0A1G9SKR8</accession>
<dbReference type="HAMAP" id="MF_00910">
    <property type="entry name" value="FtsL"/>
    <property type="match status" value="1"/>
</dbReference>
<dbReference type="STRING" id="392333.SAMN05660860_02404"/>
<evidence type="ECO:0000256" key="3">
    <source>
        <dbReference type="ARBA" id="ARBA00022618"/>
    </source>
</evidence>
<dbReference type="GO" id="GO:0005886">
    <property type="term" value="C:plasma membrane"/>
    <property type="evidence" value="ECO:0007669"/>
    <property type="project" value="UniProtKB-SubCell"/>
</dbReference>
<evidence type="ECO:0000313" key="10">
    <source>
        <dbReference type="EMBL" id="SDM36019.1"/>
    </source>
</evidence>
<dbReference type="NCBIfam" id="TIGR02209">
    <property type="entry name" value="ftsL_broad"/>
    <property type="match status" value="1"/>
</dbReference>
<keyword evidence="4 9" id="KW-0812">Transmembrane</keyword>
<evidence type="ECO:0000256" key="2">
    <source>
        <dbReference type="ARBA" id="ARBA00022475"/>
    </source>
</evidence>
<comment type="subcellular location">
    <subcellularLocation>
        <location evidence="1">Cell membrane</location>
        <topology evidence="1">Single-pass type II membrane protein</topology>
    </subcellularLocation>
</comment>
<protein>
    <recommendedName>
        <fullName evidence="8">Cell division protein FtsL</fullName>
    </recommendedName>
</protein>
<evidence type="ECO:0000256" key="8">
    <source>
        <dbReference type="NCBIfam" id="TIGR02209"/>
    </source>
</evidence>
<dbReference type="Pfam" id="PF04977">
    <property type="entry name" value="DivIC"/>
    <property type="match status" value="1"/>
</dbReference>
<evidence type="ECO:0000256" key="5">
    <source>
        <dbReference type="ARBA" id="ARBA00022989"/>
    </source>
</evidence>
<keyword evidence="5 9" id="KW-1133">Transmembrane helix</keyword>
<dbReference type="OrthoDB" id="5402260at2"/>
<keyword evidence="2" id="KW-1003">Cell membrane</keyword>
<evidence type="ECO:0000313" key="11">
    <source>
        <dbReference type="Proteomes" id="UP000182146"/>
    </source>
</evidence>
<dbReference type="EMBL" id="FNGU01000005">
    <property type="protein sequence ID" value="SDM36019.1"/>
    <property type="molecule type" value="Genomic_DNA"/>
</dbReference>
<sequence>MAHSVANRFPIFSRLSLGRPRLFPVLFFLGVVLAVSLLFVWSRIEVFQLKYEISSLETALREGRQENSQLRLEAASLRSPSRIENIARTRLGLREPSLEQIINVR</sequence>
<evidence type="ECO:0000256" key="9">
    <source>
        <dbReference type="SAM" id="Phobius"/>
    </source>
</evidence>
<proteinExistence type="inferred from homology"/>
<evidence type="ECO:0000256" key="4">
    <source>
        <dbReference type="ARBA" id="ARBA00022692"/>
    </source>
</evidence>
<dbReference type="InterPro" id="IPR007060">
    <property type="entry name" value="FtsL/DivIC"/>
</dbReference>
<evidence type="ECO:0000256" key="1">
    <source>
        <dbReference type="ARBA" id="ARBA00004401"/>
    </source>
</evidence>